<evidence type="ECO:0000313" key="2">
    <source>
        <dbReference type="EMBL" id="KHJ67306.1"/>
    </source>
</evidence>
<proteinExistence type="predicted"/>
<accession>A0A0B1R6K0</accession>
<evidence type="ECO:0000256" key="1">
    <source>
        <dbReference type="SAM" id="Phobius"/>
    </source>
</evidence>
<reference evidence="2 3" key="1">
    <citation type="submission" date="2014-11" db="EMBL/GenBank/DDBJ databases">
        <title>Genome sequencing of Pantoea rodasii ND03.</title>
        <authorList>
            <person name="Muhamad Yunos N.Y."/>
            <person name="Chan K.-G."/>
        </authorList>
    </citation>
    <scope>NUCLEOTIDE SEQUENCE [LARGE SCALE GENOMIC DNA]</scope>
    <source>
        <strain evidence="2 3">ND03</strain>
    </source>
</reference>
<keyword evidence="1" id="KW-0812">Transmembrane</keyword>
<protein>
    <submittedName>
        <fullName evidence="2">Cruciferin</fullName>
    </submittedName>
</protein>
<sequence length="53" mass="5845">MKHSRDHITVGIVTLPYSIILAGWIMPDGSVIHNPVAAQNAAERLNSAHRTFH</sequence>
<dbReference type="Pfam" id="PF07026">
    <property type="entry name" value="DUF1317"/>
    <property type="match status" value="1"/>
</dbReference>
<gene>
    <name evidence="2" type="ORF">QU24_14855</name>
</gene>
<dbReference type="InterPro" id="IPR009750">
    <property type="entry name" value="DUF1317"/>
</dbReference>
<organism evidence="2 3">
    <name type="scientific">Pantoea rodasii</name>
    <dbReference type="NCBI Taxonomy" id="1076549"/>
    <lineage>
        <taxon>Bacteria</taxon>
        <taxon>Pseudomonadati</taxon>
        <taxon>Pseudomonadota</taxon>
        <taxon>Gammaproteobacteria</taxon>
        <taxon>Enterobacterales</taxon>
        <taxon>Erwiniaceae</taxon>
        <taxon>Pantoea</taxon>
    </lineage>
</organism>
<dbReference type="AlphaFoldDB" id="A0A0B1R6K0"/>
<feature type="transmembrane region" description="Helical" evidence="1">
    <location>
        <begin position="7"/>
        <end position="26"/>
    </location>
</feature>
<evidence type="ECO:0000313" key="3">
    <source>
        <dbReference type="Proteomes" id="UP000030853"/>
    </source>
</evidence>
<dbReference type="RefSeq" id="WP_039332512.1">
    <property type="nucleotide sequence ID" value="NZ_JTJJ01000053.1"/>
</dbReference>
<keyword evidence="1" id="KW-0472">Membrane</keyword>
<comment type="caution">
    <text evidence="2">The sequence shown here is derived from an EMBL/GenBank/DDBJ whole genome shotgun (WGS) entry which is preliminary data.</text>
</comment>
<keyword evidence="1" id="KW-1133">Transmembrane helix</keyword>
<dbReference type="Proteomes" id="UP000030853">
    <property type="component" value="Unassembled WGS sequence"/>
</dbReference>
<name>A0A0B1R6K0_9GAMM</name>
<dbReference type="EMBL" id="JTJJ01000053">
    <property type="protein sequence ID" value="KHJ67306.1"/>
    <property type="molecule type" value="Genomic_DNA"/>
</dbReference>